<dbReference type="InterPro" id="IPR029044">
    <property type="entry name" value="Nucleotide-diphossugar_trans"/>
</dbReference>
<dbReference type="EMBL" id="QYSE01000003">
    <property type="protein sequence ID" value="RJF34610.1"/>
    <property type="molecule type" value="Genomic_DNA"/>
</dbReference>
<keyword evidence="1" id="KW-0167">Capsid protein</keyword>
<protein>
    <submittedName>
        <fullName evidence="1">Spore coat protein</fullName>
    </submittedName>
</protein>
<dbReference type="InterPro" id="IPR003329">
    <property type="entry name" value="Cytidylyl_trans"/>
</dbReference>
<name>A0A3A3EI21_9GAMM</name>
<dbReference type="PANTHER" id="PTHR42866:SF1">
    <property type="entry name" value="SPORE COAT POLYSACCHARIDE BIOSYNTHESIS PROTEIN SPSF"/>
    <property type="match status" value="1"/>
</dbReference>
<accession>A0A3A3EI21</accession>
<comment type="caution">
    <text evidence="1">The sequence shown here is derived from an EMBL/GenBank/DDBJ whole genome shotgun (WGS) entry which is preliminary data.</text>
</comment>
<dbReference type="Gene3D" id="3.90.550.10">
    <property type="entry name" value="Spore Coat Polysaccharide Biosynthesis Protein SpsA, Chain A"/>
    <property type="match status" value="1"/>
</dbReference>
<dbReference type="PANTHER" id="PTHR42866">
    <property type="entry name" value="3-DEOXY-MANNO-OCTULOSONATE CYTIDYLYLTRANSFERASE"/>
    <property type="match status" value="1"/>
</dbReference>
<keyword evidence="1" id="KW-0946">Virion</keyword>
<dbReference type="SUPFAM" id="SSF53448">
    <property type="entry name" value="Nucleotide-diphospho-sugar transferases"/>
    <property type="match status" value="1"/>
</dbReference>
<evidence type="ECO:0000313" key="2">
    <source>
        <dbReference type="Proteomes" id="UP000265938"/>
    </source>
</evidence>
<dbReference type="Proteomes" id="UP000265938">
    <property type="component" value="Unassembled WGS sequence"/>
</dbReference>
<dbReference type="AlphaFoldDB" id="A0A3A3EI21"/>
<dbReference type="RefSeq" id="WP_119853509.1">
    <property type="nucleotide sequence ID" value="NZ_QYSE01000003.1"/>
</dbReference>
<organism evidence="1 2">
    <name type="scientific">Pseudoalteromonas gelatinilytica</name>
    <dbReference type="NCBI Taxonomy" id="1703256"/>
    <lineage>
        <taxon>Bacteria</taxon>
        <taxon>Pseudomonadati</taxon>
        <taxon>Pseudomonadota</taxon>
        <taxon>Gammaproteobacteria</taxon>
        <taxon>Alteromonadales</taxon>
        <taxon>Pseudoalteromonadaceae</taxon>
        <taxon>Pseudoalteromonas</taxon>
    </lineage>
</organism>
<proteinExistence type="predicted"/>
<sequence length="246" mass="27282">MKIVACSQARLDSTRLPGKVLLQVGGKSLLDYHISRVAQATKLVEHVIATSENENDNKIVAFCEQRGVRVIRGSKDNVLLRFNAVADELALDNEDRIIRLTADCPLVDGKLIDELVSSHLAQGDDYTSLNTGNLIRGFDAEIMSVAALRYAAKQATKDYEREHVTPYIYQHPELFKCGHFKALTNISSAARLCIDEPADFTMFEALVAAYPDDLLCASSQDIMAFFAQHPAIAQLNLHVHQKRLGE</sequence>
<reference evidence="1 2" key="1">
    <citation type="submission" date="2018-09" db="EMBL/GenBank/DDBJ databases">
        <title>Identification of marine bacteria producing industrial enzymes.</title>
        <authorList>
            <person name="Cheng T.H."/>
            <person name="Saidin J."/>
            <person name="Muhd D.D."/>
            <person name="Isa M.N.M."/>
            <person name="Bakar M.F.A."/>
            <person name="Ismail N."/>
        </authorList>
    </citation>
    <scope>NUCLEOTIDE SEQUENCE [LARGE SCALE GENOMIC DNA]</scope>
    <source>
        <strain evidence="1 2">MNAD 1.6</strain>
    </source>
</reference>
<gene>
    <name evidence="1" type="ORF">D4741_14615</name>
</gene>
<evidence type="ECO:0000313" key="1">
    <source>
        <dbReference type="EMBL" id="RJF34610.1"/>
    </source>
</evidence>
<dbReference type="CDD" id="cd02518">
    <property type="entry name" value="GT2_SpsF"/>
    <property type="match status" value="1"/>
</dbReference>
<dbReference type="GO" id="GO:0005829">
    <property type="term" value="C:cytosol"/>
    <property type="evidence" value="ECO:0007669"/>
    <property type="project" value="TreeGrafter"/>
</dbReference>
<dbReference type="Pfam" id="PF02348">
    <property type="entry name" value="CTP_transf_3"/>
    <property type="match status" value="1"/>
</dbReference>